<keyword evidence="2" id="KW-1185">Reference proteome</keyword>
<dbReference type="PANTHER" id="PTHR35125:SF1">
    <property type="entry name" value="PROTEIN PATRONUS 2"/>
    <property type="match status" value="1"/>
</dbReference>
<organism evidence="1 2">
    <name type="scientific">Quercus suber</name>
    <name type="common">Cork oak</name>
    <dbReference type="NCBI Taxonomy" id="58331"/>
    <lineage>
        <taxon>Eukaryota</taxon>
        <taxon>Viridiplantae</taxon>
        <taxon>Streptophyta</taxon>
        <taxon>Embryophyta</taxon>
        <taxon>Tracheophyta</taxon>
        <taxon>Spermatophyta</taxon>
        <taxon>Magnoliopsida</taxon>
        <taxon>eudicotyledons</taxon>
        <taxon>Gunneridae</taxon>
        <taxon>Pentapetalae</taxon>
        <taxon>rosids</taxon>
        <taxon>fabids</taxon>
        <taxon>Fagales</taxon>
        <taxon>Fagaceae</taxon>
        <taxon>Quercus</taxon>
    </lineage>
</organism>
<evidence type="ECO:0000313" key="2">
    <source>
        <dbReference type="Proteomes" id="UP000237347"/>
    </source>
</evidence>
<dbReference type="InterPro" id="IPR039326">
    <property type="entry name" value="Patronus"/>
</dbReference>
<evidence type="ECO:0000313" key="1">
    <source>
        <dbReference type="EMBL" id="KAK7822867.1"/>
    </source>
</evidence>
<name>A0AAW0J8E2_QUESU</name>
<reference evidence="1 2" key="1">
    <citation type="journal article" date="2018" name="Sci. Data">
        <title>The draft genome sequence of cork oak.</title>
        <authorList>
            <person name="Ramos A.M."/>
            <person name="Usie A."/>
            <person name="Barbosa P."/>
            <person name="Barros P.M."/>
            <person name="Capote T."/>
            <person name="Chaves I."/>
            <person name="Simoes F."/>
            <person name="Abreu I."/>
            <person name="Carrasquinho I."/>
            <person name="Faro C."/>
            <person name="Guimaraes J.B."/>
            <person name="Mendonca D."/>
            <person name="Nobrega F."/>
            <person name="Rodrigues L."/>
            <person name="Saibo N.J.M."/>
            <person name="Varela M.C."/>
            <person name="Egas C."/>
            <person name="Matos J."/>
            <person name="Miguel C.M."/>
            <person name="Oliveira M.M."/>
            <person name="Ricardo C.P."/>
            <person name="Goncalves S."/>
        </authorList>
    </citation>
    <scope>NUCLEOTIDE SEQUENCE [LARGE SCALE GENOMIC DNA]</scope>
    <source>
        <strain evidence="2">cv. HL8</strain>
    </source>
</reference>
<dbReference type="Proteomes" id="UP000237347">
    <property type="component" value="Unassembled WGS sequence"/>
</dbReference>
<proteinExistence type="predicted"/>
<sequence>MASRFAQRQLIIPNENFDVHPKKKANVDGKVNGLIKTVTKKGDRKALNDITNKSSNIRIEDTSTTKKNVPKKEELFDVAQEMFLHDHKKCIESQKQQSGMNSFYLDLVLPGHGYLADLYSPCCYPEQVELPMADWLESSTDWTSPPCSPLHWDSPPSTPFAWESEVVEFVLKQEVDI</sequence>
<dbReference type="EMBL" id="PKMF04000652">
    <property type="protein sequence ID" value="KAK7822867.1"/>
    <property type="molecule type" value="Genomic_DNA"/>
</dbReference>
<protein>
    <submittedName>
        <fullName evidence="1">Protein patronus 1</fullName>
    </submittedName>
</protein>
<dbReference type="AlphaFoldDB" id="A0AAW0J8E2"/>
<dbReference type="PANTHER" id="PTHR35125">
    <property type="entry name" value="NEURON NAVIGATOR 1-LIKE-RELATED"/>
    <property type="match status" value="1"/>
</dbReference>
<accession>A0AAW0J8E2</accession>
<gene>
    <name evidence="1" type="primary">PANS1_1</name>
    <name evidence="1" type="ORF">CFP56_036031</name>
</gene>
<dbReference type="GO" id="GO:0007346">
    <property type="term" value="P:regulation of mitotic cell cycle"/>
    <property type="evidence" value="ECO:0007669"/>
    <property type="project" value="InterPro"/>
</dbReference>
<comment type="caution">
    <text evidence="1">The sequence shown here is derived from an EMBL/GenBank/DDBJ whole genome shotgun (WGS) entry which is preliminary data.</text>
</comment>